<keyword evidence="3 6" id="KW-0285">Flavoprotein</keyword>
<evidence type="ECO:0000313" key="11">
    <source>
        <dbReference type="Proteomes" id="UP000199137"/>
    </source>
</evidence>
<sequence length="369" mass="39611">MNPAESEFRDELRRWLAAMPAPAKRSAGFPTREETREFSSALHAAGFAGVSWPVEHGGRGLPAAFDAVVAEELVRAGRGDHVGIIGLGMVGPALLAVGTPEQRNRFLPRILTGETLFCQGFSEPEAGSDLAALRTSATERAGTFVVDGHKLWSTGAPVADHCLLLARTEPGSRGHRGLSCLLVDLRTAGVTVRPLRQLSGETRFGELLFDQVPVPADAVLGPVGGGWRVAMTTLAHERGTFGVRLAAALSAEFEDFTAMLRRRGLDRDPVTRDQTAQVWTEIAGVRAAAHRVAGAEPGPEASIVKLRWSQAEQRLAALAFRVLGDGDSADHVRWRHARLRSRGATLEGGTSEVLRDILAERVLGLPRGR</sequence>
<evidence type="ECO:0000313" key="10">
    <source>
        <dbReference type="EMBL" id="SFP66551.1"/>
    </source>
</evidence>
<evidence type="ECO:0000256" key="4">
    <source>
        <dbReference type="ARBA" id="ARBA00022827"/>
    </source>
</evidence>
<feature type="domain" description="Acyl-CoA dehydrogenase/oxidase C-terminal" evidence="7">
    <location>
        <begin position="224"/>
        <end position="363"/>
    </location>
</feature>
<dbReference type="STRING" id="112413.SAMN05421854_106215"/>
<dbReference type="Gene3D" id="1.20.140.10">
    <property type="entry name" value="Butyryl-CoA Dehydrogenase, subunit A, domain 3"/>
    <property type="match status" value="1"/>
</dbReference>
<dbReference type="InterPro" id="IPR009075">
    <property type="entry name" value="AcylCo_DH/oxidase_C"/>
</dbReference>
<evidence type="ECO:0000256" key="3">
    <source>
        <dbReference type="ARBA" id="ARBA00022630"/>
    </source>
</evidence>
<dbReference type="PANTHER" id="PTHR43292">
    <property type="entry name" value="ACYL-COA DEHYDROGENASE"/>
    <property type="match status" value="1"/>
</dbReference>
<dbReference type="PANTHER" id="PTHR43292:SF3">
    <property type="entry name" value="ACYL-COA DEHYDROGENASE FADE29"/>
    <property type="match status" value="1"/>
</dbReference>
<dbReference type="SUPFAM" id="SSF47203">
    <property type="entry name" value="Acyl-CoA dehydrogenase C-terminal domain-like"/>
    <property type="match status" value="1"/>
</dbReference>
<dbReference type="GO" id="GO:0005886">
    <property type="term" value="C:plasma membrane"/>
    <property type="evidence" value="ECO:0007669"/>
    <property type="project" value="TreeGrafter"/>
</dbReference>
<dbReference type="RefSeq" id="WP_067588405.1">
    <property type="nucleotide sequence ID" value="NZ_FOWC01000006.1"/>
</dbReference>
<gene>
    <name evidence="10" type="ORF">SAMN05421854_106215</name>
</gene>
<evidence type="ECO:0000256" key="5">
    <source>
        <dbReference type="ARBA" id="ARBA00023002"/>
    </source>
</evidence>
<dbReference type="InterPro" id="IPR013786">
    <property type="entry name" value="AcylCoA_DH/ox_N"/>
</dbReference>
<dbReference type="InterPro" id="IPR037069">
    <property type="entry name" value="AcylCoA_DH/ox_N_sf"/>
</dbReference>
<proteinExistence type="inferred from homology"/>
<dbReference type="Proteomes" id="UP000199137">
    <property type="component" value="Unassembled WGS sequence"/>
</dbReference>
<dbReference type="InterPro" id="IPR046373">
    <property type="entry name" value="Acyl-CoA_Oxase/DH_mid-dom_sf"/>
</dbReference>
<keyword evidence="5 6" id="KW-0560">Oxidoreductase</keyword>
<protein>
    <submittedName>
        <fullName evidence="10">Acyl-CoA dehydrogenase</fullName>
    </submittedName>
</protein>
<name>A0A1I5S793_9PSEU</name>
<dbReference type="AlphaFoldDB" id="A0A1I5S793"/>
<comment type="cofactor">
    <cofactor evidence="1 6">
        <name>FAD</name>
        <dbReference type="ChEBI" id="CHEBI:57692"/>
    </cofactor>
</comment>
<dbReference type="InterPro" id="IPR006091">
    <property type="entry name" value="Acyl-CoA_Oxase/DH_mid-dom"/>
</dbReference>
<evidence type="ECO:0000256" key="1">
    <source>
        <dbReference type="ARBA" id="ARBA00001974"/>
    </source>
</evidence>
<evidence type="ECO:0000259" key="9">
    <source>
        <dbReference type="Pfam" id="PF02771"/>
    </source>
</evidence>
<dbReference type="Pfam" id="PF00441">
    <property type="entry name" value="Acyl-CoA_dh_1"/>
    <property type="match status" value="1"/>
</dbReference>
<evidence type="ECO:0000256" key="6">
    <source>
        <dbReference type="RuleBase" id="RU362125"/>
    </source>
</evidence>
<dbReference type="InterPro" id="IPR052161">
    <property type="entry name" value="Mycobact_Acyl-CoA_DH"/>
</dbReference>
<dbReference type="GO" id="GO:0016627">
    <property type="term" value="F:oxidoreductase activity, acting on the CH-CH group of donors"/>
    <property type="evidence" value="ECO:0007669"/>
    <property type="project" value="InterPro"/>
</dbReference>
<dbReference type="Gene3D" id="1.10.540.10">
    <property type="entry name" value="Acyl-CoA dehydrogenase/oxidase, N-terminal domain"/>
    <property type="match status" value="1"/>
</dbReference>
<keyword evidence="4 6" id="KW-0274">FAD</keyword>
<dbReference type="SUPFAM" id="SSF56645">
    <property type="entry name" value="Acyl-CoA dehydrogenase NM domain-like"/>
    <property type="match status" value="1"/>
</dbReference>
<dbReference type="Pfam" id="PF02770">
    <property type="entry name" value="Acyl-CoA_dh_M"/>
    <property type="match status" value="1"/>
</dbReference>
<dbReference type="Gene3D" id="2.40.110.10">
    <property type="entry name" value="Butyryl-CoA Dehydrogenase, subunit A, domain 2"/>
    <property type="match status" value="1"/>
</dbReference>
<organism evidence="10 11">
    <name type="scientific">Amycolatopsis rubida</name>
    <dbReference type="NCBI Taxonomy" id="112413"/>
    <lineage>
        <taxon>Bacteria</taxon>
        <taxon>Bacillati</taxon>
        <taxon>Actinomycetota</taxon>
        <taxon>Actinomycetes</taxon>
        <taxon>Pseudonocardiales</taxon>
        <taxon>Pseudonocardiaceae</taxon>
        <taxon>Amycolatopsis</taxon>
    </lineage>
</organism>
<comment type="similarity">
    <text evidence="2 6">Belongs to the acyl-CoA dehydrogenase family.</text>
</comment>
<evidence type="ECO:0000256" key="2">
    <source>
        <dbReference type="ARBA" id="ARBA00009347"/>
    </source>
</evidence>
<dbReference type="InterPro" id="IPR009100">
    <property type="entry name" value="AcylCoA_DH/oxidase_NM_dom_sf"/>
</dbReference>
<dbReference type="EMBL" id="FOWC01000006">
    <property type="protein sequence ID" value="SFP66551.1"/>
    <property type="molecule type" value="Genomic_DNA"/>
</dbReference>
<evidence type="ECO:0000259" key="7">
    <source>
        <dbReference type="Pfam" id="PF00441"/>
    </source>
</evidence>
<accession>A0A1I5S793</accession>
<dbReference type="GO" id="GO:0050660">
    <property type="term" value="F:flavin adenine dinucleotide binding"/>
    <property type="evidence" value="ECO:0007669"/>
    <property type="project" value="InterPro"/>
</dbReference>
<feature type="domain" description="Acyl-CoA dehydrogenase/oxidase N-terminal" evidence="9">
    <location>
        <begin position="4"/>
        <end position="114"/>
    </location>
</feature>
<evidence type="ECO:0000259" key="8">
    <source>
        <dbReference type="Pfam" id="PF02770"/>
    </source>
</evidence>
<dbReference type="InterPro" id="IPR036250">
    <property type="entry name" value="AcylCo_DH-like_C"/>
</dbReference>
<feature type="domain" description="Acyl-CoA oxidase/dehydrogenase middle" evidence="8">
    <location>
        <begin position="118"/>
        <end position="212"/>
    </location>
</feature>
<dbReference type="Pfam" id="PF02771">
    <property type="entry name" value="Acyl-CoA_dh_N"/>
    <property type="match status" value="1"/>
</dbReference>
<reference evidence="10 11" key="1">
    <citation type="submission" date="2016-10" db="EMBL/GenBank/DDBJ databases">
        <authorList>
            <person name="de Groot N.N."/>
        </authorList>
    </citation>
    <scope>NUCLEOTIDE SEQUENCE [LARGE SCALE GENOMIC DNA]</scope>
    <source>
        <strain evidence="10 11">DSM 44637</strain>
    </source>
</reference>